<evidence type="ECO:0000313" key="3">
    <source>
        <dbReference type="Proteomes" id="UP000583944"/>
    </source>
</evidence>
<evidence type="ECO:0000256" key="1">
    <source>
        <dbReference type="SAM" id="MobiDB-lite"/>
    </source>
</evidence>
<gene>
    <name evidence="2" type="ORF">ECC02_004787</name>
</gene>
<dbReference type="VEuPathDB" id="TriTrypDB:ECC02_004787"/>
<name>A0A7J6Y5I4_TRYCR</name>
<feature type="compositionally biased region" description="Basic residues" evidence="1">
    <location>
        <begin position="276"/>
        <end position="285"/>
    </location>
</feature>
<dbReference type="EMBL" id="JABDHM010000030">
    <property type="protein sequence ID" value="KAF5222034.1"/>
    <property type="molecule type" value="Genomic_DNA"/>
</dbReference>
<accession>A0A7J6Y5I4</accession>
<proteinExistence type="predicted"/>
<protein>
    <submittedName>
        <fullName evidence="2">Uncharacterized protein</fullName>
    </submittedName>
</protein>
<organism evidence="2 3">
    <name type="scientific">Trypanosoma cruzi</name>
    <dbReference type="NCBI Taxonomy" id="5693"/>
    <lineage>
        <taxon>Eukaryota</taxon>
        <taxon>Discoba</taxon>
        <taxon>Euglenozoa</taxon>
        <taxon>Kinetoplastea</taxon>
        <taxon>Metakinetoplastina</taxon>
        <taxon>Trypanosomatida</taxon>
        <taxon>Trypanosomatidae</taxon>
        <taxon>Trypanosoma</taxon>
        <taxon>Schizotrypanum</taxon>
    </lineage>
</organism>
<dbReference type="Proteomes" id="UP000583944">
    <property type="component" value="Unassembled WGS sequence"/>
</dbReference>
<dbReference type="AlphaFoldDB" id="A0A7J6Y5I4"/>
<sequence length="332" mass="36359">MPQLVGRYTHFLICHRHLPRVKVHGSSKWTTIIQHEARYRPCAWTRSRKTVGVDNHVGASHTHRVVLVWDGEVIAQPQSGSRNEDGTRHGPHGEALRVQLNCGGKSLPQNNAPPLLRQHVVRLTCYCAAIVVNAQIPRRSAVPQRIVHVLRGHPDADRSPAIVPILAGGGVRLHGALSTARHLTHHRSRQPAVFLHHRVKPTAVLHCTIGGNANTGATHHHHEPRQQAARCGVAGAWLRDNVSVPEVRAAAVVLVVVVVVVAQALSAGGEAEGKRNRGRKRRCSHKREGGAAPQITAAHAQTTTKNRHSLQIKPKHGKMFAWAAGRILNRYV</sequence>
<evidence type="ECO:0000313" key="2">
    <source>
        <dbReference type="EMBL" id="KAF5222034.1"/>
    </source>
</evidence>
<comment type="caution">
    <text evidence="2">The sequence shown here is derived from an EMBL/GenBank/DDBJ whole genome shotgun (WGS) entry which is preliminary data.</text>
</comment>
<feature type="region of interest" description="Disordered" evidence="1">
    <location>
        <begin position="269"/>
        <end position="293"/>
    </location>
</feature>
<reference evidence="2 3" key="1">
    <citation type="journal article" date="2019" name="Genome Biol. Evol.">
        <title>Nanopore Sequencing Significantly Improves Genome Assembly of the Protozoan Parasite Trypanosoma cruzi.</title>
        <authorList>
            <person name="Diaz-Viraque F."/>
            <person name="Pita S."/>
            <person name="Greif G."/>
            <person name="de Souza R.C.M."/>
            <person name="Iraola G."/>
            <person name="Robello C."/>
        </authorList>
    </citation>
    <scope>NUCLEOTIDE SEQUENCE [LARGE SCALE GENOMIC DNA]</scope>
    <source>
        <strain evidence="2 3">Berenice</strain>
    </source>
</reference>